<evidence type="ECO:0000313" key="3">
    <source>
        <dbReference type="Proteomes" id="UP000003120"/>
    </source>
</evidence>
<dbReference type="Proteomes" id="UP000003120">
    <property type="component" value="Unassembled WGS sequence"/>
</dbReference>
<dbReference type="InterPro" id="IPR011856">
    <property type="entry name" value="tRNA_endonuc-like_dom_sf"/>
</dbReference>
<comment type="caution">
    <text evidence="2">The sequence shown here is derived from an EMBL/GenBank/DDBJ whole genome shotgun (WGS) entry which is preliminary data.</text>
</comment>
<evidence type="ECO:0000259" key="1">
    <source>
        <dbReference type="Pfam" id="PF18899"/>
    </source>
</evidence>
<proteinExistence type="predicted"/>
<evidence type="ECO:0000313" key="2">
    <source>
        <dbReference type="EMBL" id="EJU15214.1"/>
    </source>
</evidence>
<accession>A0AAN3VTS5</accession>
<protein>
    <recommendedName>
        <fullName evidence="1">DUF5655 domain-containing protein</fullName>
    </recommendedName>
</protein>
<dbReference type="RefSeq" id="WP_005964886.1">
    <property type="nucleotide sequence ID" value="NZ_ALKK01000087.1"/>
</dbReference>
<gene>
    <name evidence="2" type="ORF">HMPREF1127_0317</name>
</gene>
<dbReference type="InterPro" id="IPR043714">
    <property type="entry name" value="DUF5655"/>
</dbReference>
<reference evidence="2 3" key="1">
    <citation type="submission" date="2012-07" db="EMBL/GenBank/DDBJ databases">
        <authorList>
            <person name="Durkin A.S."/>
            <person name="McCorrison J."/>
            <person name="Torralba M."/>
            <person name="Gillis M."/>
            <person name="Methe B."/>
            <person name="Sutton G."/>
            <person name="Nelson K.E."/>
        </authorList>
    </citation>
    <scope>NUCLEOTIDE SEQUENCE [LARGE SCALE GENOMIC DNA]</scope>
    <source>
        <strain evidence="2 3">Fnf 1007</strain>
    </source>
</reference>
<dbReference type="Gene3D" id="3.40.1350.10">
    <property type="match status" value="1"/>
</dbReference>
<dbReference type="EMBL" id="ALKK01000087">
    <property type="protein sequence ID" value="EJU15214.1"/>
    <property type="molecule type" value="Genomic_DNA"/>
</dbReference>
<feature type="domain" description="DUF5655" evidence="1">
    <location>
        <begin position="194"/>
        <end position="282"/>
    </location>
</feature>
<dbReference type="GO" id="GO:0003676">
    <property type="term" value="F:nucleic acid binding"/>
    <property type="evidence" value="ECO:0007669"/>
    <property type="project" value="InterPro"/>
</dbReference>
<name>A0AAN3VTS5_9FUSO</name>
<dbReference type="AlphaFoldDB" id="A0AAN3VTS5"/>
<dbReference type="GeneID" id="75076140"/>
<sequence>MSDINIFEIKPKVKELKGSSVILEKEIQNLIEQNMEEFFGIRFLATEYSITNGRMDSIGIDENNCPVIFEYKRSSSENIINQGLFYLDWLLDHKADFQLLVMNTLGKEAAKEIDWSAPCVFCIAKEFTKFDEHAVNQMQRNIKLVKYNKYGENLILFEHINVPILKKDTISKGKKVKQEKKASEKDNYDWESRIQKLPKEKQELYFSIRDYILSKGDDISENYLKLYIAFKKVKNFICILPDKNKKDIVMWLKLNPEEETLVEGLTRDVRTVGHWGTGDLEIIIQSKEDYEKAKIYLDRAYEKN</sequence>
<organism evidence="2 3">
    <name type="scientific">Fusobacterium necrophorum subsp. funduliforme Fnf 1007</name>
    <dbReference type="NCBI Taxonomy" id="1161424"/>
    <lineage>
        <taxon>Bacteria</taxon>
        <taxon>Fusobacteriati</taxon>
        <taxon>Fusobacteriota</taxon>
        <taxon>Fusobacteriia</taxon>
        <taxon>Fusobacteriales</taxon>
        <taxon>Fusobacteriaceae</taxon>
        <taxon>Fusobacterium</taxon>
    </lineage>
</organism>
<dbReference type="Pfam" id="PF18899">
    <property type="entry name" value="DUF5655"/>
    <property type="match status" value="1"/>
</dbReference>